<evidence type="ECO:0000313" key="2">
    <source>
        <dbReference type="Proteomes" id="UP000595197"/>
    </source>
</evidence>
<dbReference type="RefSeq" id="WP_201072379.1">
    <property type="nucleotide sequence ID" value="NZ_CP067420.1"/>
</dbReference>
<proteinExistence type="predicted"/>
<gene>
    <name evidence="1" type="ORF">IGS68_18360</name>
</gene>
<dbReference type="Gene3D" id="3.40.50.1240">
    <property type="entry name" value="Phosphoglycerate mutase-like"/>
    <property type="match status" value="1"/>
</dbReference>
<reference evidence="1" key="1">
    <citation type="submission" date="2021-02" db="EMBL/GenBank/DDBJ databases">
        <title>Skermanella TT6 skin isolate.</title>
        <authorList>
            <person name="Lee K."/>
            <person name="Ganzorig M."/>
        </authorList>
    </citation>
    <scope>NUCLEOTIDE SEQUENCE</scope>
    <source>
        <strain evidence="1">TT6</strain>
    </source>
</reference>
<evidence type="ECO:0000313" key="1">
    <source>
        <dbReference type="EMBL" id="QQP88017.1"/>
    </source>
</evidence>
<dbReference type="SUPFAM" id="SSF53254">
    <property type="entry name" value="Phosphoglycerate mutase-like"/>
    <property type="match status" value="1"/>
</dbReference>
<dbReference type="Proteomes" id="UP000595197">
    <property type="component" value="Chromosome"/>
</dbReference>
<protein>
    <submittedName>
        <fullName evidence="1">Histidine phosphatase family protein</fullName>
    </submittedName>
</protein>
<dbReference type="CDD" id="cd07067">
    <property type="entry name" value="HP_PGM_like"/>
    <property type="match status" value="1"/>
</dbReference>
<name>A0ABX7B127_9PROT</name>
<dbReference type="PANTHER" id="PTHR47623:SF1">
    <property type="entry name" value="OS09G0287300 PROTEIN"/>
    <property type="match status" value="1"/>
</dbReference>
<dbReference type="EMBL" id="CP067420">
    <property type="protein sequence ID" value="QQP88017.1"/>
    <property type="molecule type" value="Genomic_DNA"/>
</dbReference>
<organism evidence="1 2">
    <name type="scientific">Skermanella cutis</name>
    <dbReference type="NCBI Taxonomy" id="2775420"/>
    <lineage>
        <taxon>Bacteria</taxon>
        <taxon>Pseudomonadati</taxon>
        <taxon>Pseudomonadota</taxon>
        <taxon>Alphaproteobacteria</taxon>
        <taxon>Rhodospirillales</taxon>
        <taxon>Azospirillaceae</taxon>
        <taxon>Skermanella</taxon>
    </lineage>
</organism>
<dbReference type="InterPro" id="IPR013078">
    <property type="entry name" value="His_Pase_superF_clade-1"/>
</dbReference>
<dbReference type="InterPro" id="IPR029033">
    <property type="entry name" value="His_PPase_superfam"/>
</dbReference>
<sequence length="172" mass="18343">MKTLYLLRHAKSAWNDPSLDDHDRPLAPRGARAATLIGRHLRGDGFHPDVILCSTARRAVDTLALVTAQLGTGQVTAEYDHGLYLSGERALLDRLRRLPEGAATVLLVAHNPDLHNLAQDLAGNGDASLLRGLAGKFPTAALAVLTFAQGSWSDIGSRAGTLSNLVLPKKLT</sequence>
<dbReference type="PANTHER" id="PTHR47623">
    <property type="entry name" value="OS09G0287300 PROTEIN"/>
    <property type="match status" value="1"/>
</dbReference>
<accession>A0ABX7B127</accession>
<dbReference type="SMART" id="SM00855">
    <property type="entry name" value="PGAM"/>
    <property type="match status" value="1"/>
</dbReference>
<keyword evidence="2" id="KW-1185">Reference proteome</keyword>
<dbReference type="Pfam" id="PF00300">
    <property type="entry name" value="His_Phos_1"/>
    <property type="match status" value="1"/>
</dbReference>